<reference evidence="7" key="1">
    <citation type="submission" date="2019-11" db="EMBL/GenBank/DDBJ databases">
        <authorList>
            <person name="Li J."/>
        </authorList>
    </citation>
    <scope>NUCLEOTIDE SEQUENCE</scope>
    <source>
        <strain evidence="7">B6B</strain>
    </source>
</reference>
<dbReference type="SUPFAM" id="SSF46689">
    <property type="entry name" value="Homeodomain-like"/>
    <property type="match status" value="2"/>
</dbReference>
<dbReference type="InterPro" id="IPR001789">
    <property type="entry name" value="Sig_transdc_resp-reg_receiver"/>
</dbReference>
<dbReference type="PANTHER" id="PTHR43280:SF28">
    <property type="entry name" value="HTH-TYPE TRANSCRIPTIONAL ACTIVATOR RHAS"/>
    <property type="match status" value="1"/>
</dbReference>
<dbReference type="GO" id="GO:0000160">
    <property type="term" value="P:phosphorelay signal transduction system"/>
    <property type="evidence" value="ECO:0007669"/>
    <property type="project" value="InterPro"/>
</dbReference>
<organism evidence="7 8">
    <name type="scientific">Aquibacillus halophilus</name>
    <dbReference type="NCBI Taxonomy" id="930132"/>
    <lineage>
        <taxon>Bacteria</taxon>
        <taxon>Bacillati</taxon>
        <taxon>Bacillota</taxon>
        <taxon>Bacilli</taxon>
        <taxon>Bacillales</taxon>
        <taxon>Bacillaceae</taxon>
        <taxon>Aquibacillus</taxon>
    </lineage>
</organism>
<evidence type="ECO:0000256" key="1">
    <source>
        <dbReference type="ARBA" id="ARBA00023015"/>
    </source>
</evidence>
<dbReference type="InterPro" id="IPR009057">
    <property type="entry name" value="Homeodomain-like_sf"/>
</dbReference>
<dbReference type="Gene3D" id="1.10.10.60">
    <property type="entry name" value="Homeodomain-like"/>
    <property type="match status" value="2"/>
</dbReference>
<keyword evidence="2" id="KW-0238">DNA-binding</keyword>
<evidence type="ECO:0000313" key="7">
    <source>
        <dbReference type="EMBL" id="MRH41923.1"/>
    </source>
</evidence>
<dbReference type="AlphaFoldDB" id="A0A6A8D837"/>
<dbReference type="PROSITE" id="PS50110">
    <property type="entry name" value="RESPONSE_REGULATORY"/>
    <property type="match status" value="1"/>
</dbReference>
<dbReference type="PANTHER" id="PTHR43280">
    <property type="entry name" value="ARAC-FAMILY TRANSCRIPTIONAL REGULATOR"/>
    <property type="match status" value="1"/>
</dbReference>
<feature type="domain" description="Response regulatory" evidence="6">
    <location>
        <begin position="5"/>
        <end position="122"/>
    </location>
</feature>
<gene>
    <name evidence="7" type="ORF">GH741_04445</name>
</gene>
<dbReference type="SMART" id="SM00448">
    <property type="entry name" value="REC"/>
    <property type="match status" value="1"/>
</dbReference>
<evidence type="ECO:0000256" key="3">
    <source>
        <dbReference type="ARBA" id="ARBA00023163"/>
    </source>
</evidence>
<keyword evidence="4" id="KW-0597">Phosphoprotein</keyword>
<dbReference type="SUPFAM" id="SSF52172">
    <property type="entry name" value="CheY-like"/>
    <property type="match status" value="1"/>
</dbReference>
<sequence length="263" mass="30105">MHTKTILIVDDEPRIRQGIKKTLENWANGQYLILSAAGGEEAIEIIEANKISLLITDIRMPEMSGLYLLETLKKQERNPVVIIISAYSEFAYAQQALRLGVVNYLLKPVSKQKLIEAVEQAVQVEQKQTRTGLIQKVVDEKLADMNNYNDGNKIYSKSIIDAILFIDERFNMEITLKQVAAHVHLNSSYFSALFKEQTNVTFSEYLTRIRLQHAKNLLMTSTLPVTEIAEKVGYNTSKYFIKLFKQYEGMTPNAYRKGNENDF</sequence>
<dbReference type="GO" id="GO:0043565">
    <property type="term" value="F:sequence-specific DNA binding"/>
    <property type="evidence" value="ECO:0007669"/>
    <property type="project" value="InterPro"/>
</dbReference>
<dbReference type="PROSITE" id="PS00041">
    <property type="entry name" value="HTH_ARAC_FAMILY_1"/>
    <property type="match status" value="1"/>
</dbReference>
<dbReference type="InterPro" id="IPR018060">
    <property type="entry name" value="HTH_AraC"/>
</dbReference>
<dbReference type="PROSITE" id="PS01124">
    <property type="entry name" value="HTH_ARAC_FAMILY_2"/>
    <property type="match status" value="1"/>
</dbReference>
<dbReference type="InterPro" id="IPR018062">
    <property type="entry name" value="HTH_AraC-typ_CS"/>
</dbReference>
<comment type="caution">
    <text evidence="7">The sequence shown here is derived from an EMBL/GenBank/DDBJ whole genome shotgun (WGS) entry which is preliminary data.</text>
</comment>
<dbReference type="PRINTS" id="PR00032">
    <property type="entry name" value="HTHARAC"/>
</dbReference>
<evidence type="ECO:0000259" key="6">
    <source>
        <dbReference type="PROSITE" id="PS50110"/>
    </source>
</evidence>
<evidence type="ECO:0000313" key="8">
    <source>
        <dbReference type="Proteomes" id="UP000799092"/>
    </source>
</evidence>
<dbReference type="Gene3D" id="3.40.50.2300">
    <property type="match status" value="1"/>
</dbReference>
<evidence type="ECO:0000256" key="4">
    <source>
        <dbReference type="PROSITE-ProRule" id="PRU00169"/>
    </source>
</evidence>
<dbReference type="Pfam" id="PF00072">
    <property type="entry name" value="Response_reg"/>
    <property type="match status" value="1"/>
</dbReference>
<feature type="modified residue" description="4-aspartylphosphate" evidence="4">
    <location>
        <position position="57"/>
    </location>
</feature>
<accession>A0A6A8D837</accession>
<dbReference type="SMART" id="SM00342">
    <property type="entry name" value="HTH_ARAC"/>
    <property type="match status" value="1"/>
</dbReference>
<dbReference type="Pfam" id="PF12833">
    <property type="entry name" value="HTH_18"/>
    <property type="match status" value="1"/>
</dbReference>
<evidence type="ECO:0000259" key="5">
    <source>
        <dbReference type="PROSITE" id="PS01124"/>
    </source>
</evidence>
<evidence type="ECO:0000256" key="2">
    <source>
        <dbReference type="ARBA" id="ARBA00023125"/>
    </source>
</evidence>
<feature type="domain" description="HTH araC/xylS-type" evidence="5">
    <location>
        <begin position="160"/>
        <end position="258"/>
    </location>
</feature>
<dbReference type="RefSeq" id="WP_153735589.1">
    <property type="nucleotide sequence ID" value="NZ_WJNG01000003.1"/>
</dbReference>
<protein>
    <submittedName>
        <fullName evidence="7">Response regulator</fullName>
    </submittedName>
</protein>
<dbReference type="Proteomes" id="UP000799092">
    <property type="component" value="Unassembled WGS sequence"/>
</dbReference>
<dbReference type="InterPro" id="IPR011006">
    <property type="entry name" value="CheY-like_superfamily"/>
</dbReference>
<keyword evidence="1" id="KW-0805">Transcription regulation</keyword>
<dbReference type="EMBL" id="WJNG01000003">
    <property type="protein sequence ID" value="MRH41923.1"/>
    <property type="molecule type" value="Genomic_DNA"/>
</dbReference>
<dbReference type="CDD" id="cd17536">
    <property type="entry name" value="REC_YesN-like"/>
    <property type="match status" value="1"/>
</dbReference>
<keyword evidence="3" id="KW-0804">Transcription</keyword>
<keyword evidence="8" id="KW-1185">Reference proteome</keyword>
<name>A0A6A8D837_9BACI</name>
<dbReference type="InterPro" id="IPR020449">
    <property type="entry name" value="Tscrpt_reg_AraC-type_HTH"/>
</dbReference>
<dbReference type="OrthoDB" id="9788446at2"/>
<dbReference type="GO" id="GO:0003700">
    <property type="term" value="F:DNA-binding transcription factor activity"/>
    <property type="evidence" value="ECO:0007669"/>
    <property type="project" value="InterPro"/>
</dbReference>
<proteinExistence type="predicted"/>